<dbReference type="InterPro" id="IPR016181">
    <property type="entry name" value="Acyl_CoA_acyltransferase"/>
</dbReference>
<name>K0YN40_9ACTN</name>
<reference evidence="2 3" key="1">
    <citation type="submission" date="2012-08" db="EMBL/GenBank/DDBJ databases">
        <title>The Genome Sequence of Slackia piriformis YIT 12062.</title>
        <authorList>
            <consortium name="The Broad Institute Genome Sequencing Platform"/>
            <person name="Earl A."/>
            <person name="Ward D."/>
            <person name="Feldgarden M."/>
            <person name="Gevers D."/>
            <person name="Morotomi M."/>
            <person name="Walker B."/>
            <person name="Young S.K."/>
            <person name="Zeng Q."/>
            <person name="Gargeya S."/>
            <person name="Fitzgerald M."/>
            <person name="Haas B."/>
            <person name="Abouelleil A."/>
            <person name="Alvarado L."/>
            <person name="Arachchi H.M."/>
            <person name="Berlin A.M."/>
            <person name="Chapman S.B."/>
            <person name="Goldberg J."/>
            <person name="Griggs A."/>
            <person name="Gujja S."/>
            <person name="Hansen M."/>
            <person name="Howarth C."/>
            <person name="Imamovic A."/>
            <person name="Larimer J."/>
            <person name="McCowen C."/>
            <person name="Montmayeur A."/>
            <person name="Murphy C."/>
            <person name="Neiman D."/>
            <person name="Pearson M."/>
            <person name="Priest M."/>
            <person name="Roberts A."/>
            <person name="Saif S."/>
            <person name="Shea T."/>
            <person name="Sisk P."/>
            <person name="Sykes S."/>
            <person name="Wortman J."/>
            <person name="Nusbaum C."/>
            <person name="Birren B."/>
        </authorList>
    </citation>
    <scope>NUCLEOTIDE SEQUENCE [LARGE SCALE GENOMIC DNA]</scope>
    <source>
        <strain evidence="2 3">YIT 12062</strain>
    </source>
</reference>
<evidence type="ECO:0000313" key="2">
    <source>
        <dbReference type="EMBL" id="EJZ84798.1"/>
    </source>
</evidence>
<dbReference type="HOGENOM" id="CLU_618052_0_0_11"/>
<dbReference type="Gene3D" id="3.40.630.30">
    <property type="match status" value="1"/>
</dbReference>
<dbReference type="EMBL" id="ADMD01000001">
    <property type="protein sequence ID" value="EJZ84798.1"/>
    <property type="molecule type" value="Genomic_DNA"/>
</dbReference>
<organism evidence="2 3">
    <name type="scientific">Slackia piriformis YIT 12062</name>
    <dbReference type="NCBI Taxonomy" id="742818"/>
    <lineage>
        <taxon>Bacteria</taxon>
        <taxon>Bacillati</taxon>
        <taxon>Actinomycetota</taxon>
        <taxon>Coriobacteriia</taxon>
        <taxon>Eggerthellales</taxon>
        <taxon>Eggerthellaceae</taxon>
        <taxon>Slackia</taxon>
    </lineage>
</organism>
<dbReference type="InParanoid" id="K0YN40"/>
<evidence type="ECO:0000313" key="3">
    <source>
        <dbReference type="Proteomes" id="UP000006069"/>
    </source>
</evidence>
<accession>K0YN40</accession>
<comment type="caution">
    <text evidence="2">The sequence shown here is derived from an EMBL/GenBank/DDBJ whole genome shotgun (WGS) entry which is preliminary data.</text>
</comment>
<evidence type="ECO:0000259" key="1">
    <source>
        <dbReference type="PROSITE" id="PS51186"/>
    </source>
</evidence>
<dbReference type="Gene3D" id="3.30.460.10">
    <property type="entry name" value="Beta Polymerase, domain 2"/>
    <property type="match status" value="1"/>
</dbReference>
<dbReference type="PATRIC" id="fig|742818.3.peg.447"/>
<dbReference type="Proteomes" id="UP000006069">
    <property type="component" value="Unassembled WGS sequence"/>
</dbReference>
<dbReference type="PANTHER" id="PTHR43072">
    <property type="entry name" value="N-ACETYLTRANSFERASE"/>
    <property type="match status" value="1"/>
</dbReference>
<sequence>MIDTEQWSETLLEKLQAHFGDHLVFAGMQGSRARGEARNESDIDFVAIFDMLDASIIRQYREIVATMERSDLACGFVGSRAALAAWPRHELFWFVSDTKALHGSLLDIVEAPTKSEACQAAAIGAAGLYHAACHLCAFDSMQNPDQNHDATKALFKNAVFAMQAHCFAQGSNYPHSRAELEHILESRGWNEEADILRIGCDEEALRTYSVDTLCDMIISWSERIMATYAESPQALIVREERETDREQVEKLIREAFNNHYVPGCFEHYLVRLMRSHEDFLPELDLVAEKDGVIVGSIMYTKATLTDESGKVKNILTFGPIAIHPHHQRKGYGKALMERSFERARELGYDTIVILGNPANYVSSGFVSCKKHNVHMEDGSFPAALLVKELVKGALETKDWTYRYSSVMDIDETEARRFDDTLDPLEKRWQPSQEEFFILENASL</sequence>
<dbReference type="PROSITE" id="PS51186">
    <property type="entry name" value="GNAT"/>
    <property type="match status" value="1"/>
</dbReference>
<dbReference type="SUPFAM" id="SSF81301">
    <property type="entry name" value="Nucleotidyltransferase"/>
    <property type="match status" value="1"/>
</dbReference>
<dbReference type="RefSeq" id="WP_009138637.1">
    <property type="nucleotide sequence ID" value="NZ_JH815198.1"/>
</dbReference>
<dbReference type="CDD" id="cd04301">
    <property type="entry name" value="NAT_SF"/>
    <property type="match status" value="1"/>
</dbReference>
<dbReference type="InterPro" id="IPR000182">
    <property type="entry name" value="GNAT_dom"/>
</dbReference>
<gene>
    <name evidence="2" type="ORF">HMPREF9451_00402</name>
</gene>
<proteinExistence type="predicted"/>
<protein>
    <recommendedName>
        <fullName evidence="1">N-acetyltransferase domain-containing protein</fullName>
    </recommendedName>
</protein>
<feature type="domain" description="N-acetyltransferase" evidence="1">
    <location>
        <begin position="235"/>
        <end position="387"/>
    </location>
</feature>
<dbReference type="eggNOG" id="COG1708">
    <property type="taxonomic scope" value="Bacteria"/>
</dbReference>
<dbReference type="Pfam" id="PF00583">
    <property type="entry name" value="Acetyltransf_1"/>
    <property type="match status" value="1"/>
</dbReference>
<dbReference type="GO" id="GO:0016747">
    <property type="term" value="F:acyltransferase activity, transferring groups other than amino-acyl groups"/>
    <property type="evidence" value="ECO:0007669"/>
    <property type="project" value="InterPro"/>
</dbReference>
<dbReference type="SUPFAM" id="SSF55729">
    <property type="entry name" value="Acyl-CoA N-acyltransferases (Nat)"/>
    <property type="match status" value="1"/>
</dbReference>
<dbReference type="AlphaFoldDB" id="K0YN40"/>
<dbReference type="InterPro" id="IPR043519">
    <property type="entry name" value="NT_sf"/>
</dbReference>
<dbReference type="CDD" id="cd05403">
    <property type="entry name" value="NT_KNTase_like"/>
    <property type="match status" value="1"/>
</dbReference>
<dbReference type="eggNOG" id="COG3153">
    <property type="taxonomic scope" value="Bacteria"/>
</dbReference>
<keyword evidence="3" id="KW-1185">Reference proteome</keyword>